<dbReference type="PIRSF" id="PIRSF001267">
    <property type="entry name" value="Pyrophosphatase_GppA_Ppx"/>
    <property type="match status" value="1"/>
</dbReference>
<dbReference type="EMBL" id="JADQBC010000002">
    <property type="protein sequence ID" value="MBR8826399.1"/>
    <property type="molecule type" value="Genomic_DNA"/>
</dbReference>
<dbReference type="PANTHER" id="PTHR30005:SF0">
    <property type="entry name" value="RETROGRADE REGULATION PROTEIN 2"/>
    <property type="match status" value="1"/>
</dbReference>
<dbReference type="FunFam" id="1.10.3210.10:FF:000025">
    <property type="entry name" value="Exopolyphosphatase"/>
    <property type="match status" value="1"/>
</dbReference>
<evidence type="ECO:0000313" key="6">
    <source>
        <dbReference type="Proteomes" id="UP000767446"/>
    </source>
</evidence>
<dbReference type="Gene3D" id="1.10.3210.10">
    <property type="entry name" value="Hypothetical protein af1432"/>
    <property type="match status" value="1"/>
</dbReference>
<dbReference type="Proteomes" id="UP000767446">
    <property type="component" value="Unassembled WGS sequence"/>
</dbReference>
<comment type="caution">
    <text evidence="5">The sequence shown here is derived from an EMBL/GenBank/DDBJ whole genome shotgun (WGS) entry which is preliminary data.</text>
</comment>
<dbReference type="InterPro" id="IPR043129">
    <property type="entry name" value="ATPase_NBD"/>
</dbReference>
<sequence length="548" mass="61325">MDELNKNFKTDGANLATVHGKEDIILAAIDIGTNSIHMVVVRIDPSLPAFTIIAREKDTVRLGDRDAKTGNLTAGAISRSLAALKRCQDLATSLKAEHIIAVATSATREAPNGNKFLEQIKSETGIFVNLISGPEEARRIYLGVLSGMDFNNNPHVIIDIGGGSTELILGDSQEPRFLSSTKVGAVRLTQDFITTDPISNSELLYLRAYVRGMLERPVDQLRKKLQPGEIPRLVGTSGTIETLATIHALENLGSVPSPFHGYEISLKNIKEIVKGLATLNYAQRLAIGGMNDKRAEIILAGSVILLEAMTMLNIDSIMMCERALREGVIVDWMLTHGLIDSRLAFQSKVRPRSVMKIARKYKVNLDYSERVANFSLSIFDQIKGILHNWGEAERELLWAAAFLHNCGVYVSHSAHHKHSYYLIRNAELLGFTEIELEIIANIARYHRKSKPKKTHQPYSNLPHEYRKMIKQLSAILRLGIGLDRRQIGAIKKLDCKYDAEYQKLHLRLIPAYPNDDCALELWSLDYKKEVFEEEYGVKVVATLEKFLC</sequence>
<evidence type="ECO:0000259" key="3">
    <source>
        <dbReference type="Pfam" id="PF02541"/>
    </source>
</evidence>
<dbReference type="InterPro" id="IPR050273">
    <property type="entry name" value="GppA/Ppx_hydrolase"/>
</dbReference>
<dbReference type="SUPFAM" id="SSF109604">
    <property type="entry name" value="HD-domain/PDEase-like"/>
    <property type="match status" value="1"/>
</dbReference>
<dbReference type="Gene3D" id="3.30.420.40">
    <property type="match status" value="1"/>
</dbReference>
<keyword evidence="2" id="KW-0378">Hydrolase</keyword>
<feature type="domain" description="Ppx/GppA phosphatase N-terminal" evidence="3">
    <location>
        <begin position="39"/>
        <end position="336"/>
    </location>
</feature>
<gene>
    <name evidence="5" type="ORF">DSM107014_00595</name>
</gene>
<reference evidence="5" key="1">
    <citation type="submission" date="2021-02" db="EMBL/GenBank/DDBJ databases">
        <title>Metagenome analyses of Stigonema ocellatum DSM 106950, Chlorogloea purpurea SAG 13.99 and Gomphosphaeria aponina DSM 107014.</title>
        <authorList>
            <person name="Marter P."/>
            <person name="Huang S."/>
        </authorList>
    </citation>
    <scope>NUCLEOTIDE SEQUENCE</scope>
    <source>
        <strain evidence="5">JP213</strain>
    </source>
</reference>
<evidence type="ECO:0000259" key="4">
    <source>
        <dbReference type="Pfam" id="PF21447"/>
    </source>
</evidence>
<dbReference type="InterPro" id="IPR003607">
    <property type="entry name" value="HD/PDEase_dom"/>
</dbReference>
<organism evidence="5 6">
    <name type="scientific">Gomphosphaeria aponina SAG 52.96 = DSM 107014</name>
    <dbReference type="NCBI Taxonomy" id="1521640"/>
    <lineage>
        <taxon>Bacteria</taxon>
        <taxon>Bacillati</taxon>
        <taxon>Cyanobacteriota</taxon>
        <taxon>Cyanophyceae</taxon>
        <taxon>Oscillatoriophycideae</taxon>
        <taxon>Chroococcales</taxon>
        <taxon>Gomphosphaeriaceae</taxon>
        <taxon>Gomphosphaeria</taxon>
    </lineage>
</organism>
<dbReference type="GO" id="GO:0016462">
    <property type="term" value="F:pyrophosphatase activity"/>
    <property type="evidence" value="ECO:0007669"/>
    <property type="project" value="TreeGrafter"/>
</dbReference>
<dbReference type="InterPro" id="IPR003695">
    <property type="entry name" value="Ppx_GppA_N"/>
</dbReference>
<dbReference type="PANTHER" id="PTHR30005">
    <property type="entry name" value="EXOPOLYPHOSPHATASE"/>
    <property type="match status" value="1"/>
</dbReference>
<dbReference type="FunFam" id="3.30.420.150:FF:000013">
    <property type="entry name" value="Exopolyphosphatase"/>
    <property type="match status" value="1"/>
</dbReference>
<comment type="similarity">
    <text evidence="1">Belongs to the GppA/Ppx family.</text>
</comment>
<dbReference type="CDD" id="cd00077">
    <property type="entry name" value="HDc"/>
    <property type="match status" value="1"/>
</dbReference>
<dbReference type="InterPro" id="IPR048950">
    <property type="entry name" value="Ppx_GppA_C"/>
</dbReference>
<dbReference type="InterPro" id="IPR030673">
    <property type="entry name" value="PyroPPase_GppA_Ppx"/>
</dbReference>
<evidence type="ECO:0000256" key="2">
    <source>
        <dbReference type="ARBA" id="ARBA00022801"/>
    </source>
</evidence>
<dbReference type="Gene3D" id="3.30.420.150">
    <property type="entry name" value="Exopolyphosphatase. Domain 2"/>
    <property type="match status" value="1"/>
</dbReference>
<evidence type="ECO:0000256" key="1">
    <source>
        <dbReference type="ARBA" id="ARBA00007125"/>
    </source>
</evidence>
<name>A0A941GMA4_9CHRO</name>
<evidence type="ECO:0000313" key="5">
    <source>
        <dbReference type="EMBL" id="MBR8826399.1"/>
    </source>
</evidence>
<dbReference type="AlphaFoldDB" id="A0A941GMA4"/>
<protein>
    <submittedName>
        <fullName evidence="5">Ppx/GppA family phosphatase</fullName>
    </submittedName>
</protein>
<accession>A0A941GMA4</accession>
<dbReference type="SUPFAM" id="SSF53067">
    <property type="entry name" value="Actin-like ATPase domain"/>
    <property type="match status" value="2"/>
</dbReference>
<dbReference type="Pfam" id="PF21447">
    <property type="entry name" value="Ppx-GppA_III"/>
    <property type="match status" value="1"/>
</dbReference>
<dbReference type="CDD" id="cd24006">
    <property type="entry name" value="ASKHA_NBD_PPX_GppA"/>
    <property type="match status" value="1"/>
</dbReference>
<feature type="domain" description="Ppx/GppA phosphatase C-terminal" evidence="4">
    <location>
        <begin position="349"/>
        <end position="527"/>
    </location>
</feature>
<proteinExistence type="inferred from homology"/>
<dbReference type="Pfam" id="PF02541">
    <property type="entry name" value="Ppx-GppA"/>
    <property type="match status" value="1"/>
</dbReference>